<evidence type="ECO:0000313" key="1">
    <source>
        <dbReference type="EMBL" id="PWW01110.1"/>
    </source>
</evidence>
<keyword evidence="2" id="KW-1185">Reference proteome</keyword>
<reference evidence="1 2" key="1">
    <citation type="submission" date="2018-05" db="EMBL/GenBank/DDBJ databases">
        <title>Genomic Encyclopedia of Type Strains, Phase IV (KMG-IV): sequencing the most valuable type-strain genomes for metagenomic binning, comparative biology and taxonomic classification.</title>
        <authorList>
            <person name="Goeker M."/>
        </authorList>
    </citation>
    <scope>NUCLEOTIDE SEQUENCE [LARGE SCALE GENOMIC DNA]</scope>
    <source>
        <strain evidence="1 2">DSM 19579</strain>
    </source>
</reference>
<accession>A0A317PQY9</accession>
<dbReference type="Proteomes" id="UP000246744">
    <property type="component" value="Unassembled WGS sequence"/>
</dbReference>
<proteinExistence type="predicted"/>
<evidence type="ECO:0000313" key="2">
    <source>
        <dbReference type="Proteomes" id="UP000246744"/>
    </source>
</evidence>
<dbReference type="EMBL" id="QGTS01000022">
    <property type="protein sequence ID" value="PWW01110.1"/>
    <property type="molecule type" value="Genomic_DNA"/>
</dbReference>
<protein>
    <submittedName>
        <fullName evidence="1">Uncharacterized protein</fullName>
    </submittedName>
</protein>
<gene>
    <name evidence="1" type="ORF">DES37_12278</name>
</gene>
<organism evidence="1 2">
    <name type="scientific">Mangrovibacter plantisponsor</name>
    <dbReference type="NCBI Taxonomy" id="451513"/>
    <lineage>
        <taxon>Bacteria</taxon>
        <taxon>Pseudomonadati</taxon>
        <taxon>Pseudomonadota</taxon>
        <taxon>Gammaproteobacteria</taxon>
        <taxon>Enterobacterales</taxon>
        <taxon>Enterobacteriaceae</taxon>
        <taxon>Mangrovibacter</taxon>
    </lineage>
</organism>
<name>A0A317PQY9_9ENTR</name>
<dbReference type="RefSeq" id="WP_170123813.1">
    <property type="nucleotide sequence ID" value="NZ_QGTS01000022.1"/>
</dbReference>
<dbReference type="AlphaFoldDB" id="A0A317PQY9"/>
<comment type="caution">
    <text evidence="1">The sequence shown here is derived from an EMBL/GenBank/DDBJ whole genome shotgun (WGS) entry which is preliminary data.</text>
</comment>
<sequence>MAFVYLMFNIEIDKNNHSDITDNNQPSFAGIPLPLLKVLCGEMNVIKAEWVNAKQ</sequence>